<comment type="catalytic activity">
    <reaction evidence="1">
        <text>ATP + protein L-histidine = ADP + protein N-phospho-L-histidine.</text>
        <dbReference type="EC" id="2.7.13.3"/>
    </reaction>
</comment>
<feature type="transmembrane region" description="Helical" evidence="9">
    <location>
        <begin position="31"/>
        <end position="50"/>
    </location>
</feature>
<dbReference type="Proteomes" id="UP001501705">
    <property type="component" value="Unassembled WGS sequence"/>
</dbReference>
<dbReference type="InterPro" id="IPR011712">
    <property type="entry name" value="Sig_transdc_His_kin_sub3_dim/P"/>
</dbReference>
<evidence type="ECO:0000256" key="3">
    <source>
        <dbReference type="ARBA" id="ARBA00022553"/>
    </source>
</evidence>
<organism evidence="11 12">
    <name type="scientific">Kribbella hippodromi</name>
    <dbReference type="NCBI Taxonomy" id="434347"/>
    <lineage>
        <taxon>Bacteria</taxon>
        <taxon>Bacillati</taxon>
        <taxon>Actinomycetota</taxon>
        <taxon>Actinomycetes</taxon>
        <taxon>Propionibacteriales</taxon>
        <taxon>Kribbellaceae</taxon>
        <taxon>Kribbella</taxon>
    </lineage>
</organism>
<keyword evidence="8" id="KW-0902">Two-component regulatory system</keyword>
<dbReference type="PANTHER" id="PTHR24421:SF10">
    <property type="entry name" value="NITRATE_NITRITE SENSOR PROTEIN NARQ"/>
    <property type="match status" value="1"/>
</dbReference>
<evidence type="ECO:0000256" key="1">
    <source>
        <dbReference type="ARBA" id="ARBA00000085"/>
    </source>
</evidence>
<keyword evidence="9" id="KW-0812">Transmembrane</keyword>
<keyword evidence="9" id="KW-0472">Membrane</keyword>
<keyword evidence="12" id="KW-1185">Reference proteome</keyword>
<dbReference type="InterPro" id="IPR036890">
    <property type="entry name" value="HATPase_C_sf"/>
</dbReference>
<keyword evidence="6 11" id="KW-0418">Kinase</keyword>
<dbReference type="EMBL" id="BAAAPH010000021">
    <property type="protein sequence ID" value="GAA1593727.1"/>
    <property type="molecule type" value="Genomic_DNA"/>
</dbReference>
<dbReference type="SUPFAM" id="SSF55874">
    <property type="entry name" value="ATPase domain of HSP90 chaperone/DNA topoisomerase II/histidine kinase"/>
    <property type="match status" value="1"/>
</dbReference>
<keyword evidence="3" id="KW-0597">Phosphoprotein</keyword>
<evidence type="ECO:0000256" key="9">
    <source>
        <dbReference type="SAM" id="Phobius"/>
    </source>
</evidence>
<evidence type="ECO:0000256" key="5">
    <source>
        <dbReference type="ARBA" id="ARBA00022741"/>
    </source>
</evidence>
<evidence type="ECO:0000256" key="2">
    <source>
        <dbReference type="ARBA" id="ARBA00012438"/>
    </source>
</evidence>
<evidence type="ECO:0000256" key="4">
    <source>
        <dbReference type="ARBA" id="ARBA00022679"/>
    </source>
</evidence>
<accession>A0ABP4PWS5</accession>
<dbReference type="Gene3D" id="3.30.565.10">
    <property type="entry name" value="Histidine kinase-like ATPase, C-terminal domain"/>
    <property type="match status" value="1"/>
</dbReference>
<dbReference type="EC" id="2.7.13.3" evidence="2"/>
<keyword evidence="5" id="KW-0547">Nucleotide-binding</keyword>
<dbReference type="InterPro" id="IPR050482">
    <property type="entry name" value="Sensor_HK_TwoCompSys"/>
</dbReference>
<dbReference type="PANTHER" id="PTHR24421">
    <property type="entry name" value="NITRATE/NITRITE SENSOR PROTEIN NARX-RELATED"/>
    <property type="match status" value="1"/>
</dbReference>
<comment type="caution">
    <text evidence="11">The sequence shown here is derived from an EMBL/GenBank/DDBJ whole genome shotgun (WGS) entry which is preliminary data.</text>
</comment>
<sequence>MVGGAGGARAPTLGGMEELCAPPKPSKRVDLIATAALGVLVVMTIVGRSADPAHRPFLWLDITVGVLSIALIPVIARRPVTGTLALAVLAAFSPAATPPSTAGTLNVAMRRPWRTAILVAAAGTVAHLIQGLRQPISGLPYFWFAVLDVVVHAALLGWGLGAQARQQLLMSLRDRAIRAEAEQGRRIAEARTLERTKMAREMHDVLAHRLSLLATYAGALEYRPDSSPEKLAKAAGVIRTGVHQALDELREVISVLRDDTDIEAMPGGRPQPTFGDLRALVDESRDAGTTVGYDDRVADPASLPPATGRTAYRIVQEGLTNARKHAAGHPVNVLVTGQPGDGLRIELTNPAVNGTPLAPGSGTGLVGLTERVQLAGGTLDHGRVPGGGFRLLASLPWPHE</sequence>
<keyword evidence="4" id="KW-0808">Transferase</keyword>
<evidence type="ECO:0000256" key="8">
    <source>
        <dbReference type="ARBA" id="ARBA00023012"/>
    </source>
</evidence>
<dbReference type="Gene3D" id="1.20.5.1930">
    <property type="match status" value="1"/>
</dbReference>
<feature type="transmembrane region" description="Helical" evidence="9">
    <location>
        <begin position="57"/>
        <end position="76"/>
    </location>
</feature>
<evidence type="ECO:0000313" key="11">
    <source>
        <dbReference type="EMBL" id="GAA1593727.1"/>
    </source>
</evidence>
<evidence type="ECO:0000313" key="12">
    <source>
        <dbReference type="Proteomes" id="UP001501705"/>
    </source>
</evidence>
<keyword evidence="9" id="KW-1133">Transmembrane helix</keyword>
<reference evidence="12" key="1">
    <citation type="journal article" date="2019" name="Int. J. Syst. Evol. Microbiol.">
        <title>The Global Catalogue of Microorganisms (GCM) 10K type strain sequencing project: providing services to taxonomists for standard genome sequencing and annotation.</title>
        <authorList>
            <consortium name="The Broad Institute Genomics Platform"/>
            <consortium name="The Broad Institute Genome Sequencing Center for Infectious Disease"/>
            <person name="Wu L."/>
            <person name="Ma J."/>
        </authorList>
    </citation>
    <scope>NUCLEOTIDE SEQUENCE [LARGE SCALE GENOMIC DNA]</scope>
    <source>
        <strain evidence="12">JCM 15572</strain>
    </source>
</reference>
<evidence type="ECO:0000256" key="7">
    <source>
        <dbReference type="ARBA" id="ARBA00022840"/>
    </source>
</evidence>
<feature type="transmembrane region" description="Helical" evidence="9">
    <location>
        <begin position="141"/>
        <end position="161"/>
    </location>
</feature>
<dbReference type="Pfam" id="PF07730">
    <property type="entry name" value="HisKA_3"/>
    <property type="match status" value="1"/>
</dbReference>
<protein>
    <recommendedName>
        <fullName evidence="2">histidine kinase</fullName>
        <ecNumber evidence="2">2.7.13.3</ecNumber>
    </recommendedName>
</protein>
<evidence type="ECO:0000256" key="6">
    <source>
        <dbReference type="ARBA" id="ARBA00022777"/>
    </source>
</evidence>
<proteinExistence type="predicted"/>
<keyword evidence="7" id="KW-0067">ATP-binding</keyword>
<name>A0ABP4PWS5_9ACTN</name>
<gene>
    <name evidence="11" type="ORF">GCM10009804_57820</name>
</gene>
<feature type="transmembrane region" description="Helical" evidence="9">
    <location>
        <begin position="82"/>
        <end position="100"/>
    </location>
</feature>
<evidence type="ECO:0000259" key="10">
    <source>
        <dbReference type="Pfam" id="PF07730"/>
    </source>
</evidence>
<dbReference type="CDD" id="cd16917">
    <property type="entry name" value="HATPase_UhpB-NarQ-NarX-like"/>
    <property type="match status" value="1"/>
</dbReference>
<feature type="domain" description="Signal transduction histidine kinase subgroup 3 dimerisation and phosphoacceptor" evidence="10">
    <location>
        <begin position="194"/>
        <end position="259"/>
    </location>
</feature>
<dbReference type="GO" id="GO:0016301">
    <property type="term" value="F:kinase activity"/>
    <property type="evidence" value="ECO:0007669"/>
    <property type="project" value="UniProtKB-KW"/>
</dbReference>